<evidence type="ECO:0000256" key="1">
    <source>
        <dbReference type="SAM" id="Phobius"/>
    </source>
</evidence>
<feature type="transmembrane region" description="Helical" evidence="1">
    <location>
        <begin position="147"/>
        <end position="168"/>
    </location>
</feature>
<evidence type="ECO:0000313" key="3">
    <source>
        <dbReference type="Proteomes" id="UP000231383"/>
    </source>
</evidence>
<feature type="transmembrane region" description="Helical" evidence="1">
    <location>
        <begin position="83"/>
        <end position="102"/>
    </location>
</feature>
<gene>
    <name evidence="2" type="ORF">CO051_05765</name>
</gene>
<dbReference type="Proteomes" id="UP000231383">
    <property type="component" value="Unassembled WGS sequence"/>
</dbReference>
<organism evidence="2 3">
    <name type="scientific">Candidatus Roizmanbacteria bacterium CG_4_9_14_0_2_um_filter_39_13</name>
    <dbReference type="NCBI Taxonomy" id="1974839"/>
    <lineage>
        <taxon>Bacteria</taxon>
        <taxon>Candidatus Roizmaniibacteriota</taxon>
    </lineage>
</organism>
<protein>
    <submittedName>
        <fullName evidence="2">Uncharacterized protein</fullName>
    </submittedName>
</protein>
<proteinExistence type="predicted"/>
<feature type="transmembrane region" description="Helical" evidence="1">
    <location>
        <begin position="206"/>
        <end position="227"/>
    </location>
</feature>
<dbReference type="EMBL" id="PFSC01000148">
    <property type="protein sequence ID" value="PJC30431.1"/>
    <property type="molecule type" value="Genomic_DNA"/>
</dbReference>
<feature type="transmembrane region" description="Helical" evidence="1">
    <location>
        <begin position="57"/>
        <end position="76"/>
    </location>
</feature>
<name>A0A2M8EX39_9BACT</name>
<feature type="transmembrane region" description="Helical" evidence="1">
    <location>
        <begin position="32"/>
        <end position="51"/>
    </location>
</feature>
<reference evidence="3" key="1">
    <citation type="submission" date="2017-09" db="EMBL/GenBank/DDBJ databases">
        <title>Depth-based differentiation of microbial function through sediment-hosted aquifers and enrichment of novel symbionts in the deep terrestrial subsurface.</title>
        <authorList>
            <person name="Probst A.J."/>
            <person name="Ladd B."/>
            <person name="Jarett J.K."/>
            <person name="Geller-Mcgrath D.E."/>
            <person name="Sieber C.M.K."/>
            <person name="Emerson J.B."/>
            <person name="Anantharaman K."/>
            <person name="Thomas B.C."/>
            <person name="Malmstrom R."/>
            <person name="Stieglmeier M."/>
            <person name="Klingl A."/>
            <person name="Woyke T."/>
            <person name="Ryan C.M."/>
            <person name="Banfield J.F."/>
        </authorList>
    </citation>
    <scope>NUCLEOTIDE SEQUENCE [LARGE SCALE GENOMIC DNA]</scope>
</reference>
<keyword evidence="1" id="KW-0812">Transmembrane</keyword>
<dbReference type="AlphaFoldDB" id="A0A2M8EX39"/>
<sequence length="282" mass="32446">MHIIQTLLSRILFPKSIKARWVKHVNYVPKRIRIIAMTLVMLLVLAIATFFPFNTSWMYFVPILIVFAYLTTYIAIFDGIDGIELFMLFIMPVLFVLALYVFYSLLPVRWLTRIPFLALFSLGYYAMLLSANIFNIGVEKSIQLYRAAFSVNYISQTLIIFISAIVILSFRLNFIVTSFFLGGVMFVASLQCLWTVNLNERIEGELLKYSAASSLILIELMILLSFVPLEINVYALIVTTTYYSVLGIVTNYVGNRLFKTVAREYIFVLIFVCVIGLMTLQW</sequence>
<feature type="transmembrane region" description="Helical" evidence="1">
    <location>
        <begin position="265"/>
        <end position="281"/>
    </location>
</feature>
<feature type="transmembrane region" description="Helical" evidence="1">
    <location>
        <begin position="174"/>
        <end position="194"/>
    </location>
</feature>
<accession>A0A2M8EX39</accession>
<keyword evidence="1" id="KW-1133">Transmembrane helix</keyword>
<keyword evidence="1" id="KW-0472">Membrane</keyword>
<feature type="transmembrane region" description="Helical" evidence="1">
    <location>
        <begin position="114"/>
        <end position="135"/>
    </location>
</feature>
<comment type="caution">
    <text evidence="2">The sequence shown here is derived from an EMBL/GenBank/DDBJ whole genome shotgun (WGS) entry which is preliminary data.</text>
</comment>
<feature type="transmembrane region" description="Helical" evidence="1">
    <location>
        <begin position="233"/>
        <end position="253"/>
    </location>
</feature>
<evidence type="ECO:0000313" key="2">
    <source>
        <dbReference type="EMBL" id="PJC30431.1"/>
    </source>
</evidence>